<feature type="chain" id="PRO_5040234127" description="Nose resistant-to-fluoxetine protein N-terminal domain-containing protein" evidence="2">
    <location>
        <begin position="20"/>
        <end position="751"/>
    </location>
</feature>
<dbReference type="Pfam" id="PF01757">
    <property type="entry name" value="Acyl_transf_3"/>
    <property type="match status" value="1"/>
</dbReference>
<feature type="transmembrane region" description="Helical" evidence="1">
    <location>
        <begin position="621"/>
        <end position="647"/>
    </location>
</feature>
<dbReference type="PANTHER" id="PTHR11161">
    <property type="entry name" value="O-ACYLTRANSFERASE"/>
    <property type="match status" value="1"/>
</dbReference>
<feature type="transmembrane region" description="Helical" evidence="1">
    <location>
        <begin position="659"/>
        <end position="680"/>
    </location>
</feature>
<keyword evidence="5" id="KW-1185">Reference proteome</keyword>
<feature type="transmembrane region" description="Helical" evidence="1">
    <location>
        <begin position="421"/>
        <end position="441"/>
    </location>
</feature>
<dbReference type="InterPro" id="IPR006621">
    <property type="entry name" value="Nose-resist-to-fluoxetine_N"/>
</dbReference>
<accession>A0A9N9X5I5</accession>
<dbReference type="OrthoDB" id="4794873at2759"/>
<evidence type="ECO:0000259" key="3">
    <source>
        <dbReference type="SMART" id="SM00703"/>
    </source>
</evidence>
<feature type="transmembrane region" description="Helical" evidence="1">
    <location>
        <begin position="511"/>
        <end position="528"/>
    </location>
</feature>
<keyword evidence="2" id="KW-0732">Signal</keyword>
<dbReference type="InterPro" id="IPR002656">
    <property type="entry name" value="Acyl_transf_3_dom"/>
</dbReference>
<reference evidence="4" key="1">
    <citation type="submission" date="2022-01" db="EMBL/GenBank/DDBJ databases">
        <authorList>
            <person name="King R."/>
        </authorList>
    </citation>
    <scope>NUCLEOTIDE SEQUENCE</scope>
</reference>
<dbReference type="GO" id="GO:0016747">
    <property type="term" value="F:acyltransferase activity, transferring groups other than amino-acyl groups"/>
    <property type="evidence" value="ECO:0007669"/>
    <property type="project" value="InterPro"/>
</dbReference>
<feature type="transmembrane region" description="Helical" evidence="1">
    <location>
        <begin position="381"/>
        <end position="401"/>
    </location>
</feature>
<proteinExistence type="predicted"/>
<feature type="transmembrane region" description="Helical" evidence="1">
    <location>
        <begin position="703"/>
        <end position="721"/>
    </location>
</feature>
<keyword evidence="1" id="KW-1133">Transmembrane helix</keyword>
<evidence type="ECO:0000256" key="1">
    <source>
        <dbReference type="SAM" id="Phobius"/>
    </source>
</evidence>
<dbReference type="AlphaFoldDB" id="A0A9N9X5I5"/>
<feature type="transmembrane region" description="Helical" evidence="1">
    <location>
        <begin position="486"/>
        <end position="504"/>
    </location>
</feature>
<feature type="domain" description="Nose resistant-to-fluoxetine protein N-terminal" evidence="3">
    <location>
        <begin position="113"/>
        <end position="264"/>
    </location>
</feature>
<protein>
    <recommendedName>
        <fullName evidence="3">Nose resistant-to-fluoxetine protein N-terminal domain-containing protein</fullName>
    </recommendedName>
</protein>
<dbReference type="EMBL" id="OU896715">
    <property type="protein sequence ID" value="CAG9824968.1"/>
    <property type="molecule type" value="Genomic_DNA"/>
</dbReference>
<sequence length="751" mass="86555">MKCLFSIFLLFFLFVFTNIQCNLEWKSGVAENVLKNGLVSNKSNVSSLPLANLQQNNVGVNVRGKDYRGRACLKNLTECREKGDGYQSTTDRLSTILFSSLPPFDLSKVDGVNQKCRKQSQKYVQDLNAFQYWALQMYDSTAKLPSGLLNGNVNQFGDFDMCLAANSIEHDIKGQYCLASMEVQTPQNHYLTGLYQLVHAHHHFKSKLEDVSPGHRVPRFSSINWALCVPASCTSEDVELGLETYVNKMVEGTELRVRYEVDPSMCQKKTEWQLPLSSRIALAGFVLFFLWEFFATVYDYYAVGEKSKWIMAFSVKENFISCFSFKRSPDDIQAVHGIRCLNALLLLASHKSMATFFMPYANRTQFIEYMGRPFSVIGRAASLYTDPFIMMSGMLTTYSLLGRLRRANKIDVGQEYVSRLFRIVPAFAALIAFCTFLLPWIDAGPLWHQVVTQHSDICKKNWWRNLLFVHNYFGFEDMCLTHTHHVGIDTQLFFVSPFLVYLLWKWPRRGSIILISLATISTVMRFYVSYTMRLSNYVHFGTSIQQLFQTADHMYILPAHRATVYIMGIFLGYILRNFSHIQMTKFQINLGNAVALFSFCVSIIGPSFMSSIEYEYQPLDAAWYAAVSPILWCHSFAWIIFTWHLGYKGLLGRIFSDKIFIFWTKISYTVYLTQFPVYFFNVGTTRSSSEAGFFWSTFNLKEYVWVIGLSLMLTLTFEMPFQKVRQILLSNQRNKKINEEEIVAAKKEKVS</sequence>
<feature type="signal peptide" evidence="2">
    <location>
        <begin position="1"/>
        <end position="19"/>
    </location>
</feature>
<dbReference type="PANTHER" id="PTHR11161:SF4">
    <property type="entry name" value="DROP DEAD"/>
    <property type="match status" value="1"/>
</dbReference>
<keyword evidence="1" id="KW-0472">Membrane</keyword>
<keyword evidence="1" id="KW-0812">Transmembrane</keyword>
<dbReference type="InterPro" id="IPR052728">
    <property type="entry name" value="O2_lipid_transport_reg"/>
</dbReference>
<gene>
    <name evidence="4" type="ORF">PHAECO_LOCUS12932</name>
</gene>
<feature type="transmembrane region" description="Helical" evidence="1">
    <location>
        <begin position="562"/>
        <end position="578"/>
    </location>
</feature>
<organism evidence="4 5">
    <name type="scientific">Phaedon cochleariae</name>
    <name type="common">Mustard beetle</name>
    <dbReference type="NCBI Taxonomy" id="80249"/>
    <lineage>
        <taxon>Eukaryota</taxon>
        <taxon>Metazoa</taxon>
        <taxon>Ecdysozoa</taxon>
        <taxon>Arthropoda</taxon>
        <taxon>Hexapoda</taxon>
        <taxon>Insecta</taxon>
        <taxon>Pterygota</taxon>
        <taxon>Neoptera</taxon>
        <taxon>Endopterygota</taxon>
        <taxon>Coleoptera</taxon>
        <taxon>Polyphaga</taxon>
        <taxon>Cucujiformia</taxon>
        <taxon>Chrysomeloidea</taxon>
        <taxon>Chrysomelidae</taxon>
        <taxon>Chrysomelinae</taxon>
        <taxon>Chrysomelini</taxon>
        <taxon>Phaedon</taxon>
    </lineage>
</organism>
<reference evidence="4" key="2">
    <citation type="submission" date="2022-10" db="EMBL/GenBank/DDBJ databases">
        <authorList>
            <consortium name="ENA_rothamsted_submissions"/>
            <consortium name="culmorum"/>
            <person name="King R."/>
        </authorList>
    </citation>
    <scope>NUCLEOTIDE SEQUENCE</scope>
</reference>
<dbReference type="Pfam" id="PF20146">
    <property type="entry name" value="NRF"/>
    <property type="match status" value="1"/>
</dbReference>
<evidence type="ECO:0000313" key="4">
    <source>
        <dbReference type="EMBL" id="CAG9824968.1"/>
    </source>
</evidence>
<evidence type="ECO:0000256" key="2">
    <source>
        <dbReference type="SAM" id="SignalP"/>
    </source>
</evidence>
<dbReference type="Proteomes" id="UP001153737">
    <property type="component" value="Chromosome 9"/>
</dbReference>
<evidence type="ECO:0000313" key="5">
    <source>
        <dbReference type="Proteomes" id="UP001153737"/>
    </source>
</evidence>
<feature type="transmembrane region" description="Helical" evidence="1">
    <location>
        <begin position="590"/>
        <end position="609"/>
    </location>
</feature>
<name>A0A9N9X5I5_PHACE</name>
<dbReference type="SMART" id="SM00703">
    <property type="entry name" value="NRF"/>
    <property type="match status" value="1"/>
</dbReference>